<keyword evidence="2" id="KW-0813">Transport</keyword>
<feature type="domain" description="ABC transporter" evidence="5">
    <location>
        <begin position="18"/>
        <end position="256"/>
    </location>
</feature>
<dbReference type="AlphaFoldDB" id="A0A2W5ARP5"/>
<organism evidence="6 7">
    <name type="scientific">Corynebacterium urealyticum</name>
    <dbReference type="NCBI Taxonomy" id="43771"/>
    <lineage>
        <taxon>Bacteria</taxon>
        <taxon>Bacillati</taxon>
        <taxon>Actinomycetota</taxon>
        <taxon>Actinomycetes</taxon>
        <taxon>Mycobacteriales</taxon>
        <taxon>Corynebacteriaceae</taxon>
        <taxon>Corynebacterium</taxon>
    </lineage>
</organism>
<evidence type="ECO:0000259" key="5">
    <source>
        <dbReference type="PROSITE" id="PS50893"/>
    </source>
</evidence>
<dbReference type="SMART" id="SM00382">
    <property type="entry name" value="AAA"/>
    <property type="match status" value="1"/>
</dbReference>
<proteinExistence type="inferred from homology"/>
<evidence type="ECO:0000313" key="6">
    <source>
        <dbReference type="EMBL" id="PZO97284.1"/>
    </source>
</evidence>
<evidence type="ECO:0000256" key="2">
    <source>
        <dbReference type="ARBA" id="ARBA00022448"/>
    </source>
</evidence>
<protein>
    <submittedName>
        <fullName evidence="6">ABC transporter ATP-binding protein</fullName>
    </submittedName>
</protein>
<dbReference type="EMBL" id="QFNY01000433">
    <property type="protein sequence ID" value="PZO97284.1"/>
    <property type="molecule type" value="Genomic_DNA"/>
</dbReference>
<dbReference type="Gene3D" id="3.40.50.300">
    <property type="entry name" value="P-loop containing nucleotide triphosphate hydrolases"/>
    <property type="match status" value="1"/>
</dbReference>
<dbReference type="Pfam" id="PF00005">
    <property type="entry name" value="ABC_tran"/>
    <property type="match status" value="1"/>
</dbReference>
<dbReference type="GO" id="GO:0005524">
    <property type="term" value="F:ATP binding"/>
    <property type="evidence" value="ECO:0007669"/>
    <property type="project" value="UniProtKB-KW"/>
</dbReference>
<keyword evidence="3" id="KW-0547">Nucleotide-binding</keyword>
<dbReference type="PANTHER" id="PTHR42734:SF5">
    <property type="entry name" value="IRON TRANSPORT SYSTEM ATP-BINDING PROTEIN HI_0361-RELATED"/>
    <property type="match status" value="1"/>
</dbReference>
<dbReference type="Proteomes" id="UP000249451">
    <property type="component" value="Unassembled WGS sequence"/>
</dbReference>
<dbReference type="PROSITE" id="PS50893">
    <property type="entry name" value="ABC_TRANSPORTER_2"/>
    <property type="match status" value="1"/>
</dbReference>
<evidence type="ECO:0000256" key="3">
    <source>
        <dbReference type="ARBA" id="ARBA00022741"/>
    </source>
</evidence>
<evidence type="ECO:0000256" key="1">
    <source>
        <dbReference type="ARBA" id="ARBA00005417"/>
    </source>
</evidence>
<reference evidence="6 7" key="1">
    <citation type="submission" date="2017-11" db="EMBL/GenBank/DDBJ databases">
        <title>Infants hospitalized years apart are colonized by the same room-sourced microbial strains.</title>
        <authorList>
            <person name="Brooks B."/>
            <person name="Olm M.R."/>
            <person name="Firek B.A."/>
            <person name="Baker R."/>
            <person name="Thomas B.C."/>
            <person name="Morowitz M.J."/>
            <person name="Banfield J.F."/>
        </authorList>
    </citation>
    <scope>NUCLEOTIDE SEQUENCE [LARGE SCALE GENOMIC DNA]</scope>
    <source>
        <strain evidence="6">S2_012_000_R3_87</strain>
    </source>
</reference>
<dbReference type="GO" id="GO:0016887">
    <property type="term" value="F:ATP hydrolysis activity"/>
    <property type="evidence" value="ECO:0007669"/>
    <property type="project" value="InterPro"/>
</dbReference>
<dbReference type="InterPro" id="IPR027417">
    <property type="entry name" value="P-loop_NTPase"/>
</dbReference>
<sequence length="271" mass="29493">MDHSDANTAGTGERPVAISISGVAVTRNGKDLISGIDLKVPAGTHWSILGPNGAGKTTMLKLMGAQSFPTTGTVEILGERMGKVNTLELRKRIGHVDPRKNLGDITAYEAVLSGASGSNGYVQRFDYTEEMKQRTSELLDLVGMGNRTDRRWPQMSQGERARTLIARALVTQPELLLLDEPSTGLDLPGRETLLHVVDRLREARPEVATVLITHHVEEIAASTTDVLLMKDGRILSSGPVDEALTAEKLGELYDMDVELHRVGGRWFAFQG</sequence>
<gene>
    <name evidence="6" type="ORF">DI609_13500</name>
</gene>
<comment type="similarity">
    <text evidence="1">Belongs to the ABC transporter superfamily.</text>
</comment>
<accession>A0A2W5ARP5</accession>
<comment type="caution">
    <text evidence="6">The sequence shown here is derived from an EMBL/GenBank/DDBJ whole genome shotgun (WGS) entry which is preliminary data.</text>
</comment>
<evidence type="ECO:0000256" key="4">
    <source>
        <dbReference type="ARBA" id="ARBA00022840"/>
    </source>
</evidence>
<dbReference type="InterPro" id="IPR050153">
    <property type="entry name" value="Metal_Ion_Import_ABC"/>
</dbReference>
<dbReference type="InterPro" id="IPR003593">
    <property type="entry name" value="AAA+_ATPase"/>
</dbReference>
<keyword evidence="4 6" id="KW-0067">ATP-binding</keyword>
<name>A0A2W5ARP5_9CORY</name>
<dbReference type="SUPFAM" id="SSF52540">
    <property type="entry name" value="P-loop containing nucleoside triphosphate hydrolases"/>
    <property type="match status" value="1"/>
</dbReference>
<dbReference type="PANTHER" id="PTHR42734">
    <property type="entry name" value="METAL TRANSPORT SYSTEM ATP-BINDING PROTEIN TM_0124-RELATED"/>
    <property type="match status" value="1"/>
</dbReference>
<evidence type="ECO:0000313" key="7">
    <source>
        <dbReference type="Proteomes" id="UP000249451"/>
    </source>
</evidence>
<dbReference type="InterPro" id="IPR003439">
    <property type="entry name" value="ABC_transporter-like_ATP-bd"/>
</dbReference>